<evidence type="ECO:0000313" key="3">
    <source>
        <dbReference type="EMBL" id="ANO58133.1"/>
    </source>
</evidence>
<protein>
    <submittedName>
        <fullName evidence="3">VrlC protein</fullName>
    </submittedName>
</protein>
<evidence type="ECO:0000256" key="1">
    <source>
        <dbReference type="SAM" id="MobiDB-lite"/>
    </source>
</evidence>
<reference evidence="3" key="1">
    <citation type="submission" date="2015-11" db="EMBL/GenBank/DDBJ databases">
        <title>Genomes of Abundant and Widespread Viruses from the Deep Ocean.</title>
        <authorList>
            <person name="Mizuno C.M."/>
            <person name="Ghai R."/>
            <person name="Saghai A."/>
            <person name="Lopez-Garcia P."/>
            <person name="Rodriguez-Valera F."/>
        </authorList>
    </citation>
    <scope>NUCLEOTIDE SEQUENCE</scope>
</reference>
<accession>A0A1B0Z1R4</accession>
<dbReference type="Pfam" id="PF16075">
    <property type="entry name" value="DUF4815"/>
    <property type="match status" value="3"/>
</dbReference>
<name>A0A1B0Z1R4_9BACT</name>
<sequence>MAQKTDLNVAPYYDDFETSDNFVRTLFRPGFAIQARELTQLQSALQNQISQHGSHIFKEGAMVIPGQVAFNNYYHSLKLTSTFAGETIDPSQYFSTTTPVTLTGATTGVTATVIGFDVATTTDQPTLYLRYIASGTDGETLEFADGENLSANYGVTHTTSYSANAVSATTYTSAYSHAASSSRENLEGPDGPASAMGSAVTIESGVYYIRGHFVECSAETLVLEKYSNSPSYRVGFTITETLLAPEDDSSLLDNATGSTNYAAKGAHRLKYTLALAKIARDSTADGNFVELVDTKNGKLLSIVDKTSYELLEETIARRTSDESGDYTTKPFQVFMKETVELNLREGVYTAGDTTDDGNTADSTTLTAEVSMGKAYVKGYEIEKIAPTYKDIKKARDFETVNAGQTLANLGNFVLVNNLYGSPDISAISGENTAYKTIHLYSDFNSTRGSANDSTGNNIIGQARARAIEYSSGTVGQTDAQFKLYLWDIKMFTYLTLSGTPSPTLIVNHTQGVRVEGNTSGAVGYVVNDQITTTGTRLVLIKESGIFTSGEKLLVSDSSETGQIVEDSGNTDLTITSVSGSVETTFTFDQVRSFFMEDTGSTAAQNFTADAVLQPPVRRAREINSVTLDGTDAGGANADSKSGGGETGDSNANTGGTLVEDVLLARLTDSDKNNALEKLPKRVIKTLLTTKNAGLTDTQYTVRRQFIGTTNASGAVAFNASSNETFVALAEKDYVMTILTAGDGTGVAGQPVSIVSTASGAGSVTLTITDSTILGDAAKVKLTATILKTSVSQKIKTTRLMKQVKVNTGATDAYGTRPTDRDISLGRADAFNFVAAYDSQDTSVDAVAPTLTIGTITGAFTRGERIKGGTSGAKGRLITVASPLQYVSTNEIEFTSSEAITGESSGATATISATTDGDAVITSRYIFDTGMRDNFYDISRITRKKGSAAPTGRVLVIYDYLEHGAGDICTVDSYTDIAGRMEYDDIPVYTGSKVDPSEPMPSGQFPLTDTYDYRPAVDNVTGASTTLSDVDEITGRSFDFGSRTFGGTGGTTVDTPKPGSFIQADFEYYLPKMAVLVLSPKGKFRIFEGNSSENPLLPKYPDDAMLIATMTIPPYTFKPFDVEIVREKHQRYTMKDIGKLEDRIDTVEYYTALTLLERNAESFEVTDANGLNRFKSGFMVDNFKGHRVGDTAHRDYKCSMDFEEGELRPQHRSKAIELIEQATTTSERTAAGYQKTGDMITLPYTEEVITSQLYSSRQINCQTGDTVNWIGDIDIGPSSDTWFETEVLPDLVVNQDGDYDAVLARERNNLGTVWNSWQTTWSGVTDTRQQRKTRIVSIQSGGGEAADMTNATQAGSRSIQTVRTDKTRTGVNTQVQLRVDKESQGMRTVSKVAIPFMRSKTITFTGENFKPKTRLYIFFNKTDVKSYVTPASSAYSSDSSPVAGSPLITSATGKVEGSFTIPNPRTAGNPKFPSGEALLTLTSSSTNAEITKNTGLGTAGVVSYSASGLLETQQETIIATRNATVVRGSTKQSTSSSTSRSGKWRWNTIPRPIPARGPTTQDGQTWICTAAYDEGLISNSDLSALRKYGIKMRRSDPYLMRGYDLIGPWYAKFINNNNTGRGFGELAAKYYTNLYQNKPPTLKQKIVLKYIGGNLRPFVRLAGWILTKLKK</sequence>
<feature type="domain" description="DUF4815" evidence="2">
    <location>
        <begin position="13"/>
        <end position="157"/>
    </location>
</feature>
<feature type="region of interest" description="Disordered" evidence="1">
    <location>
        <begin position="626"/>
        <end position="654"/>
    </location>
</feature>
<evidence type="ECO:0000259" key="2">
    <source>
        <dbReference type="Pfam" id="PF16075"/>
    </source>
</evidence>
<feature type="domain" description="DUF4815" evidence="2">
    <location>
        <begin position="185"/>
        <end position="408"/>
    </location>
</feature>
<feature type="domain" description="DUF4815" evidence="2">
    <location>
        <begin position="1034"/>
        <end position="1285"/>
    </location>
</feature>
<dbReference type="EMBL" id="KT997799">
    <property type="protein sequence ID" value="ANO58133.1"/>
    <property type="molecule type" value="Genomic_DNA"/>
</dbReference>
<dbReference type="InterPro" id="IPR032096">
    <property type="entry name" value="DUF4815"/>
</dbReference>
<feature type="compositionally biased region" description="Low complexity" evidence="1">
    <location>
        <begin position="1527"/>
        <end position="1545"/>
    </location>
</feature>
<proteinExistence type="predicted"/>
<feature type="region of interest" description="Disordered" evidence="1">
    <location>
        <begin position="1527"/>
        <end position="1560"/>
    </location>
</feature>
<organism evidence="3">
    <name type="scientific">uncultured Bacteroidota bacterium</name>
    <dbReference type="NCBI Taxonomy" id="152509"/>
    <lineage>
        <taxon>Bacteria</taxon>
        <taxon>Pseudomonadati</taxon>
        <taxon>Bacteroidota</taxon>
        <taxon>environmental samples</taxon>
    </lineage>
</organism>